<dbReference type="Proteomes" id="UP000446866">
    <property type="component" value="Unassembled WGS sequence"/>
</dbReference>
<dbReference type="EMBL" id="QXWK01000017">
    <property type="protein sequence ID" value="NBH61906.1"/>
    <property type="molecule type" value="Genomic_DNA"/>
</dbReference>
<protein>
    <submittedName>
        <fullName evidence="2">Uncharacterized protein</fullName>
    </submittedName>
</protein>
<name>A0A845QJY5_9FIRM</name>
<feature type="transmembrane region" description="Helical" evidence="1">
    <location>
        <begin position="21"/>
        <end position="41"/>
    </location>
</feature>
<evidence type="ECO:0000313" key="3">
    <source>
        <dbReference type="Proteomes" id="UP000446866"/>
    </source>
</evidence>
<dbReference type="RefSeq" id="WP_160202191.1">
    <property type="nucleotide sequence ID" value="NZ_QXWK01000017.1"/>
</dbReference>
<evidence type="ECO:0000256" key="1">
    <source>
        <dbReference type="SAM" id="Phobius"/>
    </source>
</evidence>
<organism evidence="2 3">
    <name type="scientific">Anaerotruncus colihominis</name>
    <dbReference type="NCBI Taxonomy" id="169435"/>
    <lineage>
        <taxon>Bacteria</taxon>
        <taxon>Bacillati</taxon>
        <taxon>Bacillota</taxon>
        <taxon>Clostridia</taxon>
        <taxon>Eubacteriales</taxon>
        <taxon>Oscillospiraceae</taxon>
        <taxon>Anaerotruncus</taxon>
    </lineage>
</organism>
<reference evidence="2 3" key="1">
    <citation type="submission" date="2018-08" db="EMBL/GenBank/DDBJ databases">
        <title>Murine metabolic-syndrome-specific gut microbial biobank.</title>
        <authorList>
            <person name="Liu C."/>
        </authorList>
    </citation>
    <scope>NUCLEOTIDE SEQUENCE [LARGE SCALE GENOMIC DNA]</scope>
    <source>
        <strain evidence="2 3">28</strain>
    </source>
</reference>
<dbReference type="AlphaFoldDB" id="A0A845QJY5"/>
<proteinExistence type="predicted"/>
<evidence type="ECO:0000313" key="2">
    <source>
        <dbReference type="EMBL" id="NBH61906.1"/>
    </source>
</evidence>
<keyword evidence="1" id="KW-0472">Membrane</keyword>
<keyword evidence="3" id="KW-1185">Reference proteome</keyword>
<gene>
    <name evidence="2" type="ORF">D0435_09605</name>
</gene>
<sequence length="70" mass="7214">MEGTCRLKRFLQKEHTPAEKAMLVSAAALIGAAAGIILFSASGGINIEISIGSHNGCHNTGNGCDNTSTR</sequence>
<keyword evidence="1" id="KW-1133">Transmembrane helix</keyword>
<keyword evidence="1" id="KW-0812">Transmembrane</keyword>
<accession>A0A845QJY5</accession>
<comment type="caution">
    <text evidence="2">The sequence shown here is derived from an EMBL/GenBank/DDBJ whole genome shotgun (WGS) entry which is preliminary data.</text>
</comment>